<gene>
    <name evidence="1" type="ORF">EZS28_011064</name>
</gene>
<evidence type="ECO:0000313" key="2">
    <source>
        <dbReference type="Proteomes" id="UP000324800"/>
    </source>
</evidence>
<evidence type="ECO:0000313" key="1">
    <source>
        <dbReference type="EMBL" id="KAA6393412.1"/>
    </source>
</evidence>
<dbReference type="Proteomes" id="UP000324800">
    <property type="component" value="Unassembled WGS sequence"/>
</dbReference>
<dbReference type="InterPro" id="IPR011050">
    <property type="entry name" value="Pectin_lyase_fold/virulence"/>
</dbReference>
<proteinExistence type="predicted"/>
<name>A0A5J4WFX1_9EUKA</name>
<comment type="caution">
    <text evidence="1">The sequence shown here is derived from an EMBL/GenBank/DDBJ whole genome shotgun (WGS) entry which is preliminary data.</text>
</comment>
<dbReference type="EMBL" id="SNRW01002239">
    <property type="protein sequence ID" value="KAA6393412.1"/>
    <property type="molecule type" value="Genomic_DNA"/>
</dbReference>
<accession>A0A5J4WFX1</accession>
<sequence>MITATNATVTFGENSTSIFKAARGLNVIQGNLNIFGGIFTYKSTSHGMITATDAFVTIGRNQKPTMTGFNLFDILRGTIYILGGTFNKLSSSELNGTRISITDANATFGDENDANVTPIFNDIDYFNFTGGKVWFYSGQYHGIKSGFRIKSFESQLTFDGKLRQPELYQIQAIKIDHGQLNVIYDLFVGIPSGFRIKGQESYVTIGSTQTATFTNLKQLYQFKGTLNCVKFKFPGMLIKNFTEFQIRAKEANVIIGSVDIPTNQITGMQQGKRSTTIYLHKCKTVTVQKVTLANNTNHNSASTAIISVTPVMYVEAFPDTKLAIADCVFQNNSYSGRGKMSGAVYIDFIENQTSSEKGYIRFFLVKFIRNTGTLSGAIMFRGKGSNNIIFSHVMFIGNGLTKGINFNGLVASCIFTYDDLGKQLGNNPFCTCYSSIHQQYIQYSTDLRHGNQEPIFLQKEDNYQIPYFNASSGPAYVSMIGFGNDVYKSFIEAVDHMSNIGGTIILLGDQFTIQAGVTLANEAHNY</sequence>
<dbReference type="AlphaFoldDB" id="A0A5J4WFX1"/>
<protein>
    <submittedName>
        <fullName evidence="1">Uncharacterized protein</fullName>
    </submittedName>
</protein>
<organism evidence="1 2">
    <name type="scientific">Streblomastix strix</name>
    <dbReference type="NCBI Taxonomy" id="222440"/>
    <lineage>
        <taxon>Eukaryota</taxon>
        <taxon>Metamonada</taxon>
        <taxon>Preaxostyla</taxon>
        <taxon>Oxymonadida</taxon>
        <taxon>Streblomastigidae</taxon>
        <taxon>Streblomastix</taxon>
    </lineage>
</organism>
<reference evidence="1 2" key="1">
    <citation type="submission" date="2019-03" db="EMBL/GenBank/DDBJ databases">
        <title>Single cell metagenomics reveals metabolic interactions within the superorganism composed of flagellate Streblomastix strix and complex community of Bacteroidetes bacteria on its surface.</title>
        <authorList>
            <person name="Treitli S.C."/>
            <person name="Kolisko M."/>
            <person name="Husnik F."/>
            <person name="Keeling P."/>
            <person name="Hampl V."/>
        </authorList>
    </citation>
    <scope>NUCLEOTIDE SEQUENCE [LARGE SCALE GENOMIC DNA]</scope>
    <source>
        <strain evidence="1">ST1C</strain>
    </source>
</reference>
<dbReference type="SUPFAM" id="SSF51126">
    <property type="entry name" value="Pectin lyase-like"/>
    <property type="match status" value="1"/>
</dbReference>